<organism evidence="2 3">
    <name type="scientific">Araneus ventricosus</name>
    <name type="common">Orbweaver spider</name>
    <name type="synonym">Epeira ventricosa</name>
    <dbReference type="NCBI Taxonomy" id="182803"/>
    <lineage>
        <taxon>Eukaryota</taxon>
        <taxon>Metazoa</taxon>
        <taxon>Ecdysozoa</taxon>
        <taxon>Arthropoda</taxon>
        <taxon>Chelicerata</taxon>
        <taxon>Arachnida</taxon>
        <taxon>Araneae</taxon>
        <taxon>Araneomorphae</taxon>
        <taxon>Entelegynae</taxon>
        <taxon>Araneoidea</taxon>
        <taxon>Araneidae</taxon>
        <taxon>Araneus</taxon>
    </lineage>
</organism>
<proteinExistence type="predicted"/>
<dbReference type="AlphaFoldDB" id="A0A4Y2K5W4"/>
<keyword evidence="3" id="KW-1185">Reference proteome</keyword>
<gene>
    <name evidence="2" type="ORF">AVEN_101953_1</name>
</gene>
<keyword evidence="1" id="KW-0472">Membrane</keyword>
<dbReference type="EMBL" id="BGPR01004255">
    <property type="protein sequence ID" value="GBM97637.1"/>
    <property type="molecule type" value="Genomic_DNA"/>
</dbReference>
<accession>A0A4Y2K5W4</accession>
<reference evidence="2 3" key="1">
    <citation type="journal article" date="2019" name="Sci. Rep.">
        <title>Orb-weaving spider Araneus ventricosus genome elucidates the spidroin gene catalogue.</title>
        <authorList>
            <person name="Kono N."/>
            <person name="Nakamura H."/>
            <person name="Ohtoshi R."/>
            <person name="Moran D.A.P."/>
            <person name="Shinohara A."/>
            <person name="Yoshida Y."/>
            <person name="Fujiwara M."/>
            <person name="Mori M."/>
            <person name="Tomita M."/>
            <person name="Arakawa K."/>
        </authorList>
    </citation>
    <scope>NUCLEOTIDE SEQUENCE [LARGE SCALE GENOMIC DNA]</scope>
</reference>
<sequence>MTINRVISCSGNFFQIVTVTVIVAVCVTWSSNPVPATERESRPLTLTPVESRVGTWGLIPCFSGTMQSLSSGGRVFDLRHLYFCSNYGKENFPLPCKIGR</sequence>
<comment type="caution">
    <text evidence="2">The sequence shown here is derived from an EMBL/GenBank/DDBJ whole genome shotgun (WGS) entry which is preliminary data.</text>
</comment>
<evidence type="ECO:0000256" key="1">
    <source>
        <dbReference type="SAM" id="Phobius"/>
    </source>
</evidence>
<feature type="transmembrane region" description="Helical" evidence="1">
    <location>
        <begin position="12"/>
        <end position="31"/>
    </location>
</feature>
<name>A0A4Y2K5W4_ARAVE</name>
<keyword evidence="1" id="KW-0812">Transmembrane</keyword>
<keyword evidence="1" id="KW-1133">Transmembrane helix</keyword>
<evidence type="ECO:0000313" key="2">
    <source>
        <dbReference type="EMBL" id="GBM97637.1"/>
    </source>
</evidence>
<dbReference type="Proteomes" id="UP000499080">
    <property type="component" value="Unassembled WGS sequence"/>
</dbReference>
<evidence type="ECO:0000313" key="3">
    <source>
        <dbReference type="Proteomes" id="UP000499080"/>
    </source>
</evidence>
<protein>
    <submittedName>
        <fullName evidence="2">Uncharacterized protein</fullName>
    </submittedName>
</protein>